<evidence type="ECO:0000256" key="6">
    <source>
        <dbReference type="ARBA" id="ARBA00022741"/>
    </source>
</evidence>
<dbReference type="PANTHER" id="PTHR12595">
    <property type="entry name" value="POS9-ACTIVATING FACTOR FAP7-RELATED"/>
    <property type="match status" value="1"/>
</dbReference>
<dbReference type="EC" id="2.7.4.3" evidence="10"/>
<comment type="function">
    <text evidence="10">Broad-specificity nucleoside monophosphate (NMP) kinase that catalyzes the reversible transfer of the terminal phosphate group between nucleoside triphosphates and monophosphates. Has also ATPase activity. Involved in the late cytoplasmic maturation steps of the 40S ribosomal particles, specifically 18S rRNA maturation. While NMP activity is not required for ribosome maturation, ATPase activity is. Associates transiently with small ribosomal subunit protein uS11. ATP hydrolysis breaks the interaction with uS11. May temporarily remove uS11 from the ribosome to enable a conformational change of the ribosomal RNA that is needed for the final maturation step of the small ribosomal subunit. Its NMP activity may have a role in nuclear energy homeostasis.</text>
</comment>
<feature type="binding site" evidence="10">
    <location>
        <position position="16"/>
    </location>
    <ligand>
        <name>ATP</name>
        <dbReference type="ChEBI" id="CHEBI:30616"/>
    </ligand>
</feature>
<dbReference type="Pfam" id="PF13238">
    <property type="entry name" value="AAA_18"/>
    <property type="match status" value="1"/>
</dbReference>
<dbReference type="RefSeq" id="XP_019037832.1">
    <property type="nucleotide sequence ID" value="XM_019182023.1"/>
</dbReference>
<dbReference type="GO" id="GO:0004017">
    <property type="term" value="F:AMP kinase activity"/>
    <property type="evidence" value="ECO:0007669"/>
    <property type="project" value="UniProtKB-UniRule"/>
</dbReference>
<dbReference type="EMBL" id="KV454211">
    <property type="protein sequence ID" value="ODQ58625.1"/>
    <property type="molecule type" value="Genomic_DNA"/>
</dbReference>
<sequence>MSYRPLPNIILTGTPGCGKTSHAELISQEIKGFKHVNITDFAKENDAYDGFDKERNSHIVDEDKLLDALEPLLEKGGILIDWHANDLFPERLIDLVVVLRTENGILYDRLSKRDYSQSKIDENLDCEIMEVILQEAREAYAPEIIVELQSNTTEDIDSNVARVISWIDTWKVNNPDGASNELAL</sequence>
<dbReference type="GO" id="GO:0000462">
    <property type="term" value="P:maturation of SSU-rRNA from tricistronic rRNA transcript (SSU-rRNA, 5.8S rRNA, LSU-rRNA)"/>
    <property type="evidence" value="ECO:0007669"/>
    <property type="project" value="EnsemblFungi"/>
</dbReference>
<dbReference type="GO" id="GO:0005737">
    <property type="term" value="C:cytoplasm"/>
    <property type="evidence" value="ECO:0007669"/>
    <property type="project" value="UniProtKB-SubCell"/>
</dbReference>
<evidence type="ECO:0000256" key="7">
    <source>
        <dbReference type="ARBA" id="ARBA00022777"/>
    </source>
</evidence>
<reference evidence="11 12" key="1">
    <citation type="journal article" date="2016" name="Proc. Natl. Acad. Sci. U.S.A.">
        <title>Comparative genomics of biotechnologically important yeasts.</title>
        <authorList>
            <person name="Riley R."/>
            <person name="Haridas S."/>
            <person name="Wolfe K.H."/>
            <person name="Lopes M.R."/>
            <person name="Hittinger C.T."/>
            <person name="Goeker M."/>
            <person name="Salamov A.A."/>
            <person name="Wisecaver J.H."/>
            <person name="Long T.M."/>
            <person name="Calvey C.H."/>
            <person name="Aerts A.L."/>
            <person name="Barry K.W."/>
            <person name="Choi C."/>
            <person name="Clum A."/>
            <person name="Coughlan A.Y."/>
            <person name="Deshpande S."/>
            <person name="Douglass A.P."/>
            <person name="Hanson S.J."/>
            <person name="Klenk H.-P."/>
            <person name="LaButti K.M."/>
            <person name="Lapidus A."/>
            <person name="Lindquist E.A."/>
            <person name="Lipzen A.M."/>
            <person name="Meier-Kolthoff J.P."/>
            <person name="Ohm R.A."/>
            <person name="Otillar R.P."/>
            <person name="Pangilinan J.L."/>
            <person name="Peng Y."/>
            <person name="Rokas A."/>
            <person name="Rosa C.A."/>
            <person name="Scheuner C."/>
            <person name="Sibirny A.A."/>
            <person name="Slot J.C."/>
            <person name="Stielow J.B."/>
            <person name="Sun H."/>
            <person name="Kurtzman C.P."/>
            <person name="Blackwell M."/>
            <person name="Grigoriev I.V."/>
            <person name="Jeffries T.W."/>
        </authorList>
    </citation>
    <scope>NUCLEOTIDE SEQUENCE [LARGE SCALE GENOMIC DNA]</scope>
    <source>
        <strain evidence="12">ATCC 58044 / CBS 1984 / NCYC 433 / NRRL Y-366-8</strain>
    </source>
</reference>
<evidence type="ECO:0000256" key="8">
    <source>
        <dbReference type="ARBA" id="ARBA00022840"/>
    </source>
</evidence>
<evidence type="ECO:0000256" key="4">
    <source>
        <dbReference type="ARBA" id="ARBA00022552"/>
    </source>
</evidence>
<dbReference type="FunFam" id="3.40.50.300:FF:000372">
    <property type="entry name" value="Adenylate kinase isoenzyme 6 homolog"/>
    <property type="match status" value="1"/>
</dbReference>
<dbReference type="GO" id="GO:0005524">
    <property type="term" value="F:ATP binding"/>
    <property type="evidence" value="ECO:0007669"/>
    <property type="project" value="UniProtKB-KW"/>
</dbReference>
<feature type="region of interest" description="NMPbind" evidence="10">
    <location>
        <begin position="37"/>
        <end position="60"/>
    </location>
</feature>
<feature type="region of interest" description="LID" evidence="10">
    <location>
        <begin position="112"/>
        <end position="122"/>
    </location>
</feature>
<dbReference type="OrthoDB" id="10251185at2759"/>
<keyword evidence="4 10" id="KW-0698">rRNA processing</keyword>
<dbReference type="GO" id="GO:0034599">
    <property type="term" value="P:cellular response to oxidative stress"/>
    <property type="evidence" value="ECO:0007669"/>
    <property type="project" value="EnsemblFungi"/>
</dbReference>
<feature type="binding site" evidence="10">
    <location>
        <position position="20"/>
    </location>
    <ligand>
        <name>ATP</name>
        <dbReference type="ChEBI" id="CHEBI:30616"/>
    </ligand>
</feature>
<comment type="similarity">
    <text evidence="10">Belongs to the adenylate kinase family. AK6 subfamily.</text>
</comment>
<organism evidence="11 12">
    <name type="scientific">Wickerhamomyces anomalus (strain ATCC 58044 / CBS 1984 / NCYC 433 / NRRL Y-366-8)</name>
    <name type="common">Yeast</name>
    <name type="synonym">Hansenula anomala</name>
    <dbReference type="NCBI Taxonomy" id="683960"/>
    <lineage>
        <taxon>Eukaryota</taxon>
        <taxon>Fungi</taxon>
        <taxon>Dikarya</taxon>
        <taxon>Ascomycota</taxon>
        <taxon>Saccharomycotina</taxon>
        <taxon>Saccharomycetes</taxon>
        <taxon>Phaffomycetales</taxon>
        <taxon>Wickerhamomycetaceae</taxon>
        <taxon>Wickerhamomyces</taxon>
    </lineage>
</organism>
<dbReference type="InterPro" id="IPR027417">
    <property type="entry name" value="P-loop_NTPase"/>
</dbReference>
<comment type="subunit">
    <text evidence="10">Interacts with small ribosomal subunit protein uS11. Not a structural component of 43S pre-ribosomes, but transiently interacts with them by binding to uS11.</text>
</comment>
<keyword evidence="3 10" id="KW-0690">Ribosome biogenesis</keyword>
<evidence type="ECO:0000313" key="11">
    <source>
        <dbReference type="EMBL" id="ODQ58625.1"/>
    </source>
</evidence>
<keyword evidence="5 10" id="KW-0808">Transferase</keyword>
<comment type="catalytic activity">
    <reaction evidence="10">
        <text>ATP + H2O = ADP + phosphate + H(+)</text>
        <dbReference type="Rhea" id="RHEA:13065"/>
        <dbReference type="ChEBI" id="CHEBI:15377"/>
        <dbReference type="ChEBI" id="CHEBI:15378"/>
        <dbReference type="ChEBI" id="CHEBI:30616"/>
        <dbReference type="ChEBI" id="CHEBI:43474"/>
        <dbReference type="ChEBI" id="CHEBI:456216"/>
    </reaction>
</comment>
<dbReference type="GeneID" id="30199269"/>
<dbReference type="Gene3D" id="3.40.50.300">
    <property type="entry name" value="P-loop containing nucleotide triphosphate hydrolases"/>
    <property type="match status" value="1"/>
</dbReference>
<evidence type="ECO:0000256" key="3">
    <source>
        <dbReference type="ARBA" id="ARBA00022517"/>
    </source>
</evidence>
<gene>
    <name evidence="11" type="ORF">WICANDRAFT_32994</name>
</gene>
<feature type="binding site" evidence="10">
    <location>
        <position position="21"/>
    </location>
    <ligand>
        <name>ATP</name>
        <dbReference type="ChEBI" id="CHEBI:30616"/>
    </ligand>
</feature>
<keyword evidence="7 10" id="KW-0418">Kinase</keyword>
<comment type="subcellular location">
    <subcellularLocation>
        <location evidence="10">Cytoplasm</location>
    </subcellularLocation>
    <subcellularLocation>
        <location evidence="10">Nucleus</location>
    </subcellularLocation>
</comment>
<keyword evidence="8 10" id="KW-0067">ATP-binding</keyword>
<keyword evidence="9 10" id="KW-0539">Nucleus</keyword>
<dbReference type="InterPro" id="IPR020618">
    <property type="entry name" value="Adenyl_kinase_AK6"/>
</dbReference>
<proteinExistence type="inferred from homology"/>
<evidence type="ECO:0000256" key="9">
    <source>
        <dbReference type="ARBA" id="ARBA00023242"/>
    </source>
</evidence>
<accession>A0A1E3NZU3</accession>
<keyword evidence="2 10" id="KW-0963">Cytoplasm</keyword>
<keyword evidence="12" id="KW-1185">Reference proteome</keyword>
<evidence type="ECO:0000256" key="2">
    <source>
        <dbReference type="ARBA" id="ARBA00022490"/>
    </source>
</evidence>
<name>A0A1E3NZU3_WICAA</name>
<dbReference type="Proteomes" id="UP000094112">
    <property type="component" value="Unassembled WGS sequence"/>
</dbReference>
<evidence type="ECO:0000256" key="1">
    <source>
        <dbReference type="ARBA" id="ARBA00000582"/>
    </source>
</evidence>
<protein>
    <recommendedName>
        <fullName evidence="10">Adenylate kinase isoenzyme 6 homolog</fullName>
        <shortName evidence="10">AK6</shortName>
        <ecNumber evidence="10">2.7.4.3</ecNumber>
    </recommendedName>
    <alternativeName>
        <fullName evidence="10">Dual activity adenylate kinase/ATPase</fullName>
        <shortName evidence="10">AK/ATPase</shortName>
    </alternativeName>
</protein>
<dbReference type="GO" id="GO:0005634">
    <property type="term" value="C:nucleus"/>
    <property type="evidence" value="ECO:0007669"/>
    <property type="project" value="UniProtKB-SubCell"/>
</dbReference>
<keyword evidence="6 10" id="KW-0547">Nucleotide-binding</keyword>
<evidence type="ECO:0000313" key="12">
    <source>
        <dbReference type="Proteomes" id="UP000094112"/>
    </source>
</evidence>
<dbReference type="GO" id="GO:0016887">
    <property type="term" value="F:ATP hydrolysis activity"/>
    <property type="evidence" value="ECO:0007669"/>
    <property type="project" value="UniProtKB-UniRule"/>
</dbReference>
<dbReference type="HAMAP" id="MF_00039">
    <property type="entry name" value="Adenylate_kinase_AK6"/>
    <property type="match status" value="1"/>
</dbReference>
<dbReference type="AlphaFoldDB" id="A0A1E3NZU3"/>
<comment type="catalytic activity">
    <reaction evidence="1 10">
        <text>AMP + ATP = 2 ADP</text>
        <dbReference type="Rhea" id="RHEA:12973"/>
        <dbReference type="ChEBI" id="CHEBI:30616"/>
        <dbReference type="ChEBI" id="CHEBI:456215"/>
        <dbReference type="ChEBI" id="CHEBI:456216"/>
        <dbReference type="EC" id="2.7.4.3"/>
    </reaction>
</comment>
<comment type="caution">
    <text evidence="10">Lacks conserved residue(s) required for the propagation of feature annotation.</text>
</comment>
<feature type="binding site" evidence="10">
    <location>
        <position position="113"/>
    </location>
    <ligand>
        <name>ATP</name>
        <dbReference type="ChEBI" id="CHEBI:30616"/>
    </ligand>
</feature>
<feature type="binding site" evidence="10">
    <location>
        <position position="18"/>
    </location>
    <ligand>
        <name>ATP</name>
        <dbReference type="ChEBI" id="CHEBI:30616"/>
    </ligand>
</feature>
<evidence type="ECO:0000256" key="5">
    <source>
        <dbReference type="ARBA" id="ARBA00022679"/>
    </source>
</evidence>
<evidence type="ECO:0000256" key="10">
    <source>
        <dbReference type="HAMAP-Rule" id="MF_03173"/>
    </source>
</evidence>
<dbReference type="PANTHER" id="PTHR12595:SF0">
    <property type="entry name" value="ADENYLATE KINASE ISOENZYME 6"/>
    <property type="match status" value="1"/>
</dbReference>
<feature type="binding site" evidence="10">
    <location>
        <position position="19"/>
    </location>
    <ligand>
        <name>ATP</name>
        <dbReference type="ChEBI" id="CHEBI:30616"/>
    </ligand>
</feature>
<dbReference type="SUPFAM" id="SSF52540">
    <property type="entry name" value="P-loop containing nucleoside triphosphate hydrolases"/>
    <property type="match status" value="1"/>
</dbReference>
<dbReference type="STRING" id="683960.A0A1E3NZU3"/>